<dbReference type="AlphaFoldDB" id="A0AA50HLA8"/>
<proteinExistence type="predicted"/>
<dbReference type="Proteomes" id="UP001228139">
    <property type="component" value="Chromosome"/>
</dbReference>
<organism evidence="1 2">
    <name type="scientific">Erwinia pyri</name>
    <dbReference type="NCBI Taxonomy" id="3062598"/>
    <lineage>
        <taxon>Bacteria</taxon>
        <taxon>Pseudomonadati</taxon>
        <taxon>Pseudomonadota</taxon>
        <taxon>Gammaproteobacteria</taxon>
        <taxon>Enterobacterales</taxon>
        <taxon>Erwiniaceae</taxon>
        <taxon>Erwinia</taxon>
    </lineage>
</organism>
<reference evidence="1 2" key="1">
    <citation type="submission" date="2023-07" db="EMBL/GenBank/DDBJ databases">
        <title>Pathogenic bacteria of pear tree diseases.</title>
        <authorList>
            <person name="Zhang Z."/>
            <person name="He L."/>
            <person name="Huang R."/>
        </authorList>
    </citation>
    <scope>NUCLEOTIDE SEQUENCE [LARGE SCALE GENOMIC DNA]</scope>
    <source>
        <strain evidence="1 2">DE2</strain>
    </source>
</reference>
<accession>A0AA50HLA8</accession>
<protein>
    <submittedName>
        <fullName evidence="1">Uncharacterized protein</fullName>
    </submittedName>
</protein>
<gene>
    <name evidence="1" type="ORF">Q3V30_00285</name>
</gene>
<evidence type="ECO:0000313" key="1">
    <source>
        <dbReference type="EMBL" id="WLS78993.1"/>
    </source>
</evidence>
<dbReference type="EMBL" id="CP132353">
    <property type="protein sequence ID" value="WLS78993.1"/>
    <property type="molecule type" value="Genomic_DNA"/>
</dbReference>
<keyword evidence="2" id="KW-1185">Reference proteome</keyword>
<dbReference type="KEGG" id="epi:Q3V30_00285"/>
<evidence type="ECO:0000313" key="2">
    <source>
        <dbReference type="Proteomes" id="UP001228139"/>
    </source>
</evidence>
<name>A0AA50HLA8_9GAMM</name>
<dbReference type="RefSeq" id="WP_306209368.1">
    <property type="nucleotide sequence ID" value="NZ_CP132353.1"/>
</dbReference>
<sequence>MNFIQKCLAGDVLSDEIDDYVEQWHKGVEGQGMELHQYLGMTWSEYTLWSTKPSVLPLILKAHKNNTTLDRAQNYEQLAMIAQAGNAQEAHKMEAWLKSIGKL</sequence>